<name>A0AAV4BJC2_9GAST</name>
<reference evidence="1 2" key="1">
    <citation type="journal article" date="2021" name="Elife">
        <title>Chloroplast acquisition without the gene transfer in kleptoplastic sea slugs, Plakobranchus ocellatus.</title>
        <authorList>
            <person name="Maeda T."/>
            <person name="Takahashi S."/>
            <person name="Yoshida T."/>
            <person name="Shimamura S."/>
            <person name="Takaki Y."/>
            <person name="Nagai Y."/>
            <person name="Toyoda A."/>
            <person name="Suzuki Y."/>
            <person name="Arimoto A."/>
            <person name="Ishii H."/>
            <person name="Satoh N."/>
            <person name="Nishiyama T."/>
            <person name="Hasebe M."/>
            <person name="Maruyama T."/>
            <person name="Minagawa J."/>
            <person name="Obokata J."/>
            <person name="Shigenobu S."/>
        </authorList>
    </citation>
    <scope>NUCLEOTIDE SEQUENCE [LARGE SCALE GENOMIC DNA]</scope>
</reference>
<proteinExistence type="predicted"/>
<accession>A0AAV4BJC2</accession>
<comment type="caution">
    <text evidence="1">The sequence shown here is derived from an EMBL/GenBank/DDBJ whole genome shotgun (WGS) entry which is preliminary data.</text>
</comment>
<dbReference type="EMBL" id="BLXT01004955">
    <property type="protein sequence ID" value="GFO18404.1"/>
    <property type="molecule type" value="Genomic_DNA"/>
</dbReference>
<sequence>MNGHDVFETLTIGRMYAVSANQGECFFLRLLLTVVKGPTSFKSLRSFQGIEQATYREASIAHVQLEQDNVHQMTFQEASVSHQPQSLRSLFAILLVHAQPTNLEELWNEFEFSQCEDFIH</sequence>
<keyword evidence="2" id="KW-1185">Reference proteome</keyword>
<keyword evidence="1" id="KW-0547">Nucleotide-binding</keyword>
<evidence type="ECO:0000313" key="2">
    <source>
        <dbReference type="Proteomes" id="UP000735302"/>
    </source>
</evidence>
<dbReference type="Proteomes" id="UP000735302">
    <property type="component" value="Unassembled WGS sequence"/>
</dbReference>
<dbReference type="PANTHER" id="PTHR10492:SF57">
    <property type="entry name" value="ATP-DEPENDENT DNA HELICASE"/>
    <property type="match status" value="1"/>
</dbReference>
<keyword evidence="1" id="KW-0067">ATP-binding</keyword>
<dbReference type="GO" id="GO:0004386">
    <property type="term" value="F:helicase activity"/>
    <property type="evidence" value="ECO:0007669"/>
    <property type="project" value="UniProtKB-KW"/>
</dbReference>
<organism evidence="1 2">
    <name type="scientific">Plakobranchus ocellatus</name>
    <dbReference type="NCBI Taxonomy" id="259542"/>
    <lineage>
        <taxon>Eukaryota</taxon>
        <taxon>Metazoa</taxon>
        <taxon>Spiralia</taxon>
        <taxon>Lophotrochozoa</taxon>
        <taxon>Mollusca</taxon>
        <taxon>Gastropoda</taxon>
        <taxon>Heterobranchia</taxon>
        <taxon>Euthyneura</taxon>
        <taxon>Panpulmonata</taxon>
        <taxon>Sacoglossa</taxon>
        <taxon>Placobranchoidea</taxon>
        <taxon>Plakobranchidae</taxon>
        <taxon>Plakobranchus</taxon>
    </lineage>
</organism>
<protein>
    <submittedName>
        <fullName evidence="1">ATP-dependent DNA helicase pif1</fullName>
    </submittedName>
</protein>
<dbReference type="AlphaFoldDB" id="A0AAV4BJC2"/>
<keyword evidence="1" id="KW-0347">Helicase</keyword>
<dbReference type="PANTHER" id="PTHR10492">
    <property type="match status" value="1"/>
</dbReference>
<gene>
    <name evidence="1" type="ORF">PoB_004490900</name>
</gene>
<evidence type="ECO:0000313" key="1">
    <source>
        <dbReference type="EMBL" id="GFO18404.1"/>
    </source>
</evidence>
<keyword evidence="1" id="KW-0378">Hydrolase</keyword>